<dbReference type="RefSeq" id="WP_275712105.1">
    <property type="nucleotide sequence ID" value="NZ_JAKLTN010000004.1"/>
</dbReference>
<dbReference type="InterPro" id="IPR012312">
    <property type="entry name" value="Hemerythrin-like"/>
</dbReference>
<protein>
    <submittedName>
        <fullName evidence="2">Hemerythrin domain-containing protein</fullName>
    </submittedName>
</protein>
<dbReference type="EMBL" id="JAKLTN010000004">
    <property type="protein sequence ID" value="MCG2578715.1"/>
    <property type="molecule type" value="Genomic_DNA"/>
</dbReference>
<gene>
    <name evidence="2" type="ORF">LZ012_17090</name>
</gene>
<sequence>MRPEQKTDTTTKAHAKEKSALELLKADHEKVSQMFEEFEETHTASKKKKLAVEICTALTVHAQVEEELFYPEVKAALKDKTLVPEATVEHAVMKELIAQIEDDEQGGEMYDARMKVLSEYVKHHIKEEQGELFRKVKQSSLDLAELGERMAERFDDLRAAKH</sequence>
<dbReference type="Gene3D" id="1.20.120.520">
    <property type="entry name" value="nmb1532 protein domain like"/>
    <property type="match status" value="1"/>
</dbReference>
<keyword evidence="3" id="KW-1185">Reference proteome</keyword>
<proteinExistence type="predicted"/>
<evidence type="ECO:0000313" key="3">
    <source>
        <dbReference type="Proteomes" id="UP001165384"/>
    </source>
</evidence>
<dbReference type="Proteomes" id="UP001165384">
    <property type="component" value="Unassembled WGS sequence"/>
</dbReference>
<reference evidence="2" key="1">
    <citation type="submission" date="2022-01" db="EMBL/GenBank/DDBJ databases">
        <authorList>
            <person name="Jo J.-H."/>
            <person name="Im W.-T."/>
        </authorList>
    </citation>
    <scope>NUCLEOTIDE SEQUENCE</scope>
    <source>
        <strain evidence="2">XY25</strain>
    </source>
</reference>
<accession>A0ABS9K6A7</accession>
<dbReference type="PANTHER" id="PTHR35585">
    <property type="entry name" value="HHE DOMAIN PROTEIN (AFU_ORTHOLOGUE AFUA_4G00730)"/>
    <property type="match status" value="1"/>
</dbReference>
<evidence type="ECO:0000313" key="2">
    <source>
        <dbReference type="EMBL" id="MCG2578715.1"/>
    </source>
</evidence>
<organism evidence="2 3">
    <name type="scientific">Dechloromonas hankyongensis</name>
    <dbReference type="NCBI Taxonomy" id="2908002"/>
    <lineage>
        <taxon>Bacteria</taxon>
        <taxon>Pseudomonadati</taxon>
        <taxon>Pseudomonadota</taxon>
        <taxon>Betaproteobacteria</taxon>
        <taxon>Rhodocyclales</taxon>
        <taxon>Azonexaceae</taxon>
        <taxon>Dechloromonas</taxon>
    </lineage>
</organism>
<comment type="caution">
    <text evidence="2">The sequence shown here is derived from an EMBL/GenBank/DDBJ whole genome shotgun (WGS) entry which is preliminary data.</text>
</comment>
<evidence type="ECO:0000259" key="1">
    <source>
        <dbReference type="Pfam" id="PF01814"/>
    </source>
</evidence>
<dbReference type="PANTHER" id="PTHR35585:SF1">
    <property type="entry name" value="HHE DOMAIN PROTEIN (AFU_ORTHOLOGUE AFUA_4G00730)"/>
    <property type="match status" value="1"/>
</dbReference>
<feature type="domain" description="Hemerythrin-like" evidence="1">
    <location>
        <begin position="20"/>
        <end position="135"/>
    </location>
</feature>
<name>A0ABS9K6A7_9RHOO</name>
<dbReference type="Pfam" id="PF01814">
    <property type="entry name" value="Hemerythrin"/>
    <property type="match status" value="1"/>
</dbReference>